<dbReference type="CDD" id="cd00041">
    <property type="entry name" value="CUB"/>
    <property type="match status" value="1"/>
</dbReference>
<dbReference type="SUPFAM" id="SSF56436">
    <property type="entry name" value="C-type lectin-like"/>
    <property type="match status" value="1"/>
</dbReference>
<dbReference type="InterPro" id="IPR016186">
    <property type="entry name" value="C-type_lectin-like/link_sf"/>
</dbReference>
<name>A0A0B2VUH3_TOXCA</name>
<dbReference type="PANTHER" id="PTHR24251">
    <property type="entry name" value="OVOCHYMASE-RELATED"/>
    <property type="match status" value="1"/>
</dbReference>
<dbReference type="Gene3D" id="2.60.120.290">
    <property type="entry name" value="Spermadhesin, CUB domain"/>
    <property type="match status" value="1"/>
</dbReference>
<keyword evidence="4" id="KW-1133">Transmembrane helix</keyword>
<proteinExistence type="predicted"/>
<comment type="caution">
    <text evidence="3">Lacks conserved residue(s) required for the propagation of feature annotation.</text>
</comment>
<dbReference type="SMART" id="SM00042">
    <property type="entry name" value="CUB"/>
    <property type="match status" value="1"/>
</dbReference>
<dbReference type="Pfam" id="PF00059">
    <property type="entry name" value="Lectin_C"/>
    <property type="match status" value="1"/>
</dbReference>
<dbReference type="InterPro" id="IPR016187">
    <property type="entry name" value="CTDL_fold"/>
</dbReference>
<keyword evidence="4" id="KW-0812">Transmembrane</keyword>
<feature type="signal peptide" evidence="5">
    <location>
        <begin position="1"/>
        <end position="17"/>
    </location>
</feature>
<feature type="chain" id="PRO_5002080388" evidence="5">
    <location>
        <begin position="18"/>
        <end position="585"/>
    </location>
</feature>
<protein>
    <submittedName>
        <fullName evidence="8">Tolloid-like protein 1</fullName>
    </submittedName>
</protein>
<gene>
    <name evidence="8" type="primary">tll1</name>
    <name evidence="8" type="ORF">Tcan_02965</name>
</gene>
<evidence type="ECO:0000313" key="8">
    <source>
        <dbReference type="EMBL" id="KHN85059.1"/>
    </source>
</evidence>
<evidence type="ECO:0000256" key="1">
    <source>
        <dbReference type="ARBA" id="ARBA00022737"/>
    </source>
</evidence>
<feature type="domain" description="CUB" evidence="6">
    <location>
        <begin position="104"/>
        <end position="224"/>
    </location>
</feature>
<dbReference type="AlphaFoldDB" id="A0A0B2VUH3"/>
<keyword evidence="1" id="KW-0677">Repeat</keyword>
<dbReference type="Proteomes" id="UP000031036">
    <property type="component" value="Unassembled WGS sequence"/>
</dbReference>
<sequence length="585" mass="65637">MPAGSFLLLLCRPRVHLYQYTRCCCGCNTRAYAHHMMKCQLRITSSAAADTNADSAVIGDARKRTRCLSGWHSGRKMRHKSPGRLLLSTCITLINAAITYSQDCSRIPILLTAQEQPRFFHTEGYENGQYPSNVDCNWILMAQSAHRRILLTVHDSHIDDALFSRCDDFCSVRDGNTNTSSEIVRWCGEMSPFNVISSSDALYVTFHSDDSFQARGVNMSFSDFEVPGCPSTWESVNGGEYCYSLRMQRMTWADAQKDCVLARSNLATFESSHEYTAFAGIYSKNKSFPWTGYSDTAEEGVFVPADPSENRWPEDFPNFGGEHPLQDCVYFDWNVKEGPAYALDDCRNKHEYVCKRKADGSTIPYPPPADTVRRGLAAAPFNFTVWLFILVVLLLLLLILYLCYYKCKEKRANSRVGSMDVNQRLVVGVDAPPTSTLPHFAASNDRAAALAPTTVENVGHAAEAPLRAGNIEANCKQFVSKEQAANVEHMRTNLLNTGREHAVGVMAHPLSTEKTMDTWAMSRDNTLPPLGTRETTMGSNPREEMLTRIRRGELFERPRVAVLDNVSAISLDQFWSNNEPAFNRR</sequence>
<dbReference type="Pfam" id="PF00431">
    <property type="entry name" value="CUB"/>
    <property type="match status" value="1"/>
</dbReference>
<evidence type="ECO:0000256" key="4">
    <source>
        <dbReference type="SAM" id="Phobius"/>
    </source>
</evidence>
<evidence type="ECO:0000313" key="9">
    <source>
        <dbReference type="Proteomes" id="UP000031036"/>
    </source>
</evidence>
<dbReference type="InterPro" id="IPR000859">
    <property type="entry name" value="CUB_dom"/>
</dbReference>
<dbReference type="OMA" id="IQQNAFM"/>
<dbReference type="SMART" id="SM00034">
    <property type="entry name" value="CLECT"/>
    <property type="match status" value="1"/>
</dbReference>
<dbReference type="STRING" id="6265.A0A0B2VUH3"/>
<dbReference type="PROSITE" id="PS50041">
    <property type="entry name" value="C_TYPE_LECTIN_2"/>
    <property type="match status" value="1"/>
</dbReference>
<feature type="domain" description="C-type lectin" evidence="7">
    <location>
        <begin position="238"/>
        <end position="355"/>
    </location>
</feature>
<keyword evidence="9" id="KW-1185">Reference proteome</keyword>
<keyword evidence="4" id="KW-0472">Membrane</keyword>
<reference evidence="8 9" key="1">
    <citation type="submission" date="2014-11" db="EMBL/GenBank/DDBJ databases">
        <title>Genetic blueprint of the zoonotic pathogen Toxocara canis.</title>
        <authorList>
            <person name="Zhu X.-Q."/>
            <person name="Korhonen P.K."/>
            <person name="Cai H."/>
            <person name="Young N.D."/>
            <person name="Nejsum P."/>
            <person name="von Samson-Himmelstjerna G."/>
            <person name="Boag P.R."/>
            <person name="Tan P."/>
            <person name="Li Q."/>
            <person name="Min J."/>
            <person name="Yang Y."/>
            <person name="Wang X."/>
            <person name="Fang X."/>
            <person name="Hall R.S."/>
            <person name="Hofmann A."/>
            <person name="Sternberg P.W."/>
            <person name="Jex A.R."/>
            <person name="Gasser R.B."/>
        </authorList>
    </citation>
    <scope>NUCLEOTIDE SEQUENCE [LARGE SCALE GENOMIC DNA]</scope>
    <source>
        <strain evidence="8">PN_DK_2014</strain>
    </source>
</reference>
<evidence type="ECO:0000259" key="7">
    <source>
        <dbReference type="PROSITE" id="PS50041"/>
    </source>
</evidence>
<comment type="caution">
    <text evidence="8">The sequence shown here is derived from an EMBL/GenBank/DDBJ whole genome shotgun (WGS) entry which is preliminary data.</text>
</comment>
<evidence type="ECO:0000256" key="5">
    <source>
        <dbReference type="SAM" id="SignalP"/>
    </source>
</evidence>
<evidence type="ECO:0000259" key="6">
    <source>
        <dbReference type="PROSITE" id="PS01180"/>
    </source>
</evidence>
<organism evidence="8 9">
    <name type="scientific">Toxocara canis</name>
    <name type="common">Canine roundworm</name>
    <dbReference type="NCBI Taxonomy" id="6265"/>
    <lineage>
        <taxon>Eukaryota</taxon>
        <taxon>Metazoa</taxon>
        <taxon>Ecdysozoa</taxon>
        <taxon>Nematoda</taxon>
        <taxon>Chromadorea</taxon>
        <taxon>Rhabditida</taxon>
        <taxon>Spirurina</taxon>
        <taxon>Ascaridomorpha</taxon>
        <taxon>Ascaridoidea</taxon>
        <taxon>Toxocaridae</taxon>
        <taxon>Toxocara</taxon>
    </lineage>
</organism>
<keyword evidence="2" id="KW-1015">Disulfide bond</keyword>
<evidence type="ECO:0000256" key="3">
    <source>
        <dbReference type="PROSITE-ProRule" id="PRU00059"/>
    </source>
</evidence>
<dbReference type="SUPFAM" id="SSF49854">
    <property type="entry name" value="Spermadhesin, CUB domain"/>
    <property type="match status" value="1"/>
</dbReference>
<dbReference type="PROSITE" id="PS01180">
    <property type="entry name" value="CUB"/>
    <property type="match status" value="1"/>
</dbReference>
<evidence type="ECO:0000256" key="2">
    <source>
        <dbReference type="ARBA" id="ARBA00023157"/>
    </source>
</evidence>
<dbReference type="Gene3D" id="3.10.100.10">
    <property type="entry name" value="Mannose-Binding Protein A, subunit A"/>
    <property type="match status" value="1"/>
</dbReference>
<dbReference type="CDD" id="cd00037">
    <property type="entry name" value="CLECT"/>
    <property type="match status" value="1"/>
</dbReference>
<feature type="transmembrane region" description="Helical" evidence="4">
    <location>
        <begin position="383"/>
        <end position="405"/>
    </location>
</feature>
<dbReference type="EMBL" id="JPKZ01000872">
    <property type="protein sequence ID" value="KHN85059.1"/>
    <property type="molecule type" value="Genomic_DNA"/>
</dbReference>
<dbReference type="InterPro" id="IPR035914">
    <property type="entry name" value="Sperma_CUB_dom_sf"/>
</dbReference>
<dbReference type="InterPro" id="IPR001304">
    <property type="entry name" value="C-type_lectin-like"/>
</dbReference>
<dbReference type="OrthoDB" id="7357196at2759"/>
<accession>A0A0B2VUH3</accession>
<keyword evidence="5" id="KW-0732">Signal</keyword>